<evidence type="ECO:0000313" key="2">
    <source>
        <dbReference type="Proteomes" id="UP000287033"/>
    </source>
</evidence>
<organism evidence="1 2">
    <name type="scientific">Chiloscyllium punctatum</name>
    <name type="common">Brownbanded bambooshark</name>
    <name type="synonym">Hemiscyllium punctatum</name>
    <dbReference type="NCBI Taxonomy" id="137246"/>
    <lineage>
        <taxon>Eukaryota</taxon>
        <taxon>Metazoa</taxon>
        <taxon>Chordata</taxon>
        <taxon>Craniata</taxon>
        <taxon>Vertebrata</taxon>
        <taxon>Chondrichthyes</taxon>
        <taxon>Elasmobranchii</taxon>
        <taxon>Galeomorphii</taxon>
        <taxon>Galeoidea</taxon>
        <taxon>Orectolobiformes</taxon>
        <taxon>Hemiscylliidae</taxon>
        <taxon>Chiloscyllium</taxon>
    </lineage>
</organism>
<dbReference type="Proteomes" id="UP000287033">
    <property type="component" value="Unassembled WGS sequence"/>
</dbReference>
<evidence type="ECO:0000313" key="1">
    <source>
        <dbReference type="EMBL" id="GCC39963.1"/>
    </source>
</evidence>
<reference evidence="1 2" key="1">
    <citation type="journal article" date="2018" name="Nat. Ecol. Evol.">
        <title>Shark genomes provide insights into elasmobranch evolution and the origin of vertebrates.</title>
        <authorList>
            <person name="Hara Y"/>
            <person name="Yamaguchi K"/>
            <person name="Onimaru K"/>
            <person name="Kadota M"/>
            <person name="Koyanagi M"/>
            <person name="Keeley SD"/>
            <person name="Tatsumi K"/>
            <person name="Tanaka K"/>
            <person name="Motone F"/>
            <person name="Kageyama Y"/>
            <person name="Nozu R"/>
            <person name="Adachi N"/>
            <person name="Nishimura O"/>
            <person name="Nakagawa R"/>
            <person name="Tanegashima C"/>
            <person name="Kiyatake I"/>
            <person name="Matsumoto R"/>
            <person name="Murakumo K"/>
            <person name="Nishida K"/>
            <person name="Terakita A"/>
            <person name="Kuratani S"/>
            <person name="Sato K"/>
            <person name="Hyodo S Kuraku.S."/>
        </authorList>
    </citation>
    <scope>NUCLEOTIDE SEQUENCE [LARGE SCALE GENOMIC DNA]</scope>
</reference>
<dbReference type="AlphaFoldDB" id="A0A401TBF0"/>
<gene>
    <name evidence="1" type="ORF">chiPu_0023741</name>
</gene>
<sequence length="113" mass="12152">MGGTYSGGRGGVKDDRLPWRRRGLGKEAGRKVWDAIWCKGWEFGEGGASAEGVVRKWAGLEEGAWCDLRAEPSLGNGVRAPAQPQGRGCALQRPGAELWARSQRHLKAGGHSL</sequence>
<comment type="caution">
    <text evidence="1">The sequence shown here is derived from an EMBL/GenBank/DDBJ whole genome shotgun (WGS) entry which is preliminary data.</text>
</comment>
<name>A0A401TBF0_CHIPU</name>
<keyword evidence="2" id="KW-1185">Reference proteome</keyword>
<dbReference type="EMBL" id="BEZZ01026223">
    <property type="protein sequence ID" value="GCC39963.1"/>
    <property type="molecule type" value="Genomic_DNA"/>
</dbReference>
<proteinExistence type="predicted"/>
<accession>A0A401TBF0</accession>
<protein>
    <submittedName>
        <fullName evidence="1">Uncharacterized protein</fullName>
    </submittedName>
</protein>